<dbReference type="RefSeq" id="WP_130291648.1">
    <property type="nucleotide sequence ID" value="NZ_SHKL01000001.1"/>
</dbReference>
<dbReference type="AlphaFoldDB" id="A0A4Q7V202"/>
<proteinExistence type="predicted"/>
<protein>
    <recommendedName>
        <fullName evidence="3">DUF1918 domain-containing protein</fullName>
    </recommendedName>
</protein>
<gene>
    <name evidence="1" type="ORF">EV383_4429</name>
</gene>
<evidence type="ECO:0008006" key="3">
    <source>
        <dbReference type="Google" id="ProtNLM"/>
    </source>
</evidence>
<keyword evidence="2" id="KW-1185">Reference proteome</keyword>
<dbReference type="OrthoDB" id="162914at2"/>
<reference evidence="1 2" key="1">
    <citation type="submission" date="2019-02" db="EMBL/GenBank/DDBJ databases">
        <title>Sequencing the genomes of 1000 actinobacteria strains.</title>
        <authorList>
            <person name="Klenk H.-P."/>
        </authorList>
    </citation>
    <scope>NUCLEOTIDE SEQUENCE [LARGE SCALE GENOMIC DNA]</scope>
    <source>
        <strain evidence="1 2">DSM 45779</strain>
    </source>
</reference>
<comment type="caution">
    <text evidence="1">The sequence shown here is derived from an EMBL/GenBank/DDBJ whole genome shotgun (WGS) entry which is preliminary data.</text>
</comment>
<organism evidence="1 2">
    <name type="scientific">Pseudonocardia sediminis</name>
    <dbReference type="NCBI Taxonomy" id="1397368"/>
    <lineage>
        <taxon>Bacteria</taxon>
        <taxon>Bacillati</taxon>
        <taxon>Actinomycetota</taxon>
        <taxon>Actinomycetes</taxon>
        <taxon>Pseudonocardiales</taxon>
        <taxon>Pseudonocardiaceae</taxon>
        <taxon>Pseudonocardia</taxon>
    </lineage>
</organism>
<accession>A0A4Q7V202</accession>
<evidence type="ECO:0000313" key="2">
    <source>
        <dbReference type="Proteomes" id="UP000291591"/>
    </source>
</evidence>
<dbReference type="EMBL" id="SHKL01000001">
    <property type="protein sequence ID" value="RZT87504.1"/>
    <property type="molecule type" value="Genomic_DNA"/>
</dbReference>
<sequence length="71" mass="8027">MRTAAQMFTVGDRVVVTADSSYFVRGAVGTVTYVDHGTMFRPVKVEFGDDRFDWLNPGEVRVLDRNPDETQ</sequence>
<evidence type="ECO:0000313" key="1">
    <source>
        <dbReference type="EMBL" id="RZT87504.1"/>
    </source>
</evidence>
<name>A0A4Q7V202_PSEST</name>
<dbReference type="Proteomes" id="UP000291591">
    <property type="component" value="Unassembled WGS sequence"/>
</dbReference>